<feature type="domain" description="CTCK" evidence="10">
    <location>
        <begin position="1545"/>
        <end position="1633"/>
    </location>
</feature>
<feature type="chain" id="PRO_5031291621" evidence="9">
    <location>
        <begin position="19"/>
        <end position="1645"/>
    </location>
</feature>
<feature type="compositionally biased region" description="Low complexity" evidence="8">
    <location>
        <begin position="1402"/>
        <end position="1421"/>
    </location>
</feature>
<dbReference type="InterPro" id="IPR036084">
    <property type="entry name" value="Ser_inhib-like_sf"/>
</dbReference>
<dbReference type="FunFam" id="2.10.25.10:FF:000674">
    <property type="entry name" value="Mucin-2"/>
    <property type="match status" value="1"/>
</dbReference>
<dbReference type="InterPro" id="IPR050780">
    <property type="entry name" value="Mucin_vWF_Thrombospondin_sf"/>
</dbReference>
<feature type="region of interest" description="Disordered" evidence="8">
    <location>
        <begin position="1402"/>
        <end position="1538"/>
    </location>
</feature>
<dbReference type="InterPro" id="IPR006207">
    <property type="entry name" value="Cys_knot_C"/>
</dbReference>
<dbReference type="InterPro" id="IPR001007">
    <property type="entry name" value="VWF_dom"/>
</dbReference>
<feature type="domain" description="VWFD" evidence="11">
    <location>
        <begin position="438"/>
        <end position="612"/>
    </location>
</feature>
<evidence type="ECO:0000313" key="12">
    <source>
        <dbReference type="Ensembl" id="ENSXETP00000112565"/>
    </source>
</evidence>
<dbReference type="SUPFAM" id="SSF57603">
    <property type="entry name" value="FnI-like domain"/>
    <property type="match status" value="1"/>
</dbReference>
<reference evidence="12" key="2">
    <citation type="submission" date="2021-03" db="UniProtKB">
        <authorList>
            <consortium name="Ensembl"/>
        </authorList>
    </citation>
    <scope>IDENTIFICATION</scope>
</reference>
<accession>A0A803JX09</accession>
<feature type="compositionally biased region" description="Low complexity" evidence="8">
    <location>
        <begin position="1494"/>
        <end position="1509"/>
    </location>
</feature>
<dbReference type="Pfam" id="PF01826">
    <property type="entry name" value="TIL"/>
    <property type="match status" value="2"/>
</dbReference>
<protein>
    <submittedName>
        <fullName evidence="12">Mucin 6, oligomeric mucus/gel-forming</fullName>
    </submittedName>
</protein>
<comment type="subcellular location">
    <subcellularLocation>
        <location evidence="1">Secreted</location>
    </subcellularLocation>
</comment>
<dbReference type="InterPro" id="IPR014853">
    <property type="entry name" value="VWF/SSPO/ZAN-like_Cys-rich_dom"/>
</dbReference>
<feature type="compositionally biased region" description="Polar residues" evidence="8">
    <location>
        <begin position="1510"/>
        <end position="1520"/>
    </location>
</feature>
<evidence type="ECO:0000256" key="3">
    <source>
        <dbReference type="ARBA" id="ARBA00022729"/>
    </source>
</evidence>
<keyword evidence="5 7" id="KW-1015">Disulfide bond</keyword>
<dbReference type="InterPro" id="IPR002919">
    <property type="entry name" value="TIL_dom"/>
</dbReference>
<organism evidence="12">
    <name type="scientific">Xenopus tropicalis</name>
    <name type="common">Western clawed frog</name>
    <name type="synonym">Silurana tropicalis</name>
    <dbReference type="NCBI Taxonomy" id="8364"/>
    <lineage>
        <taxon>Eukaryota</taxon>
        <taxon>Metazoa</taxon>
        <taxon>Chordata</taxon>
        <taxon>Craniata</taxon>
        <taxon>Vertebrata</taxon>
        <taxon>Euteleostomi</taxon>
        <taxon>Amphibia</taxon>
        <taxon>Batrachia</taxon>
        <taxon>Anura</taxon>
        <taxon>Pipoidea</taxon>
        <taxon>Pipidae</taxon>
        <taxon>Xenopodinae</taxon>
        <taxon>Xenopus</taxon>
        <taxon>Silurana</taxon>
    </lineage>
</organism>
<evidence type="ECO:0000256" key="8">
    <source>
        <dbReference type="SAM" id="MobiDB-lite"/>
    </source>
</evidence>
<name>A0A803JX09_XENTR</name>
<feature type="compositionally biased region" description="Low complexity" evidence="8">
    <location>
        <begin position="1434"/>
        <end position="1486"/>
    </location>
</feature>
<feature type="domain" description="VWFD" evidence="11">
    <location>
        <begin position="908"/>
        <end position="1077"/>
    </location>
</feature>
<dbReference type="Pfam" id="PF08742">
    <property type="entry name" value="C8"/>
    <property type="match status" value="3"/>
</dbReference>
<dbReference type="Xenbase" id="XB-GENE-987881">
    <property type="gene designation" value="muc6"/>
</dbReference>
<feature type="compositionally biased region" description="Polar residues" evidence="8">
    <location>
        <begin position="1422"/>
        <end position="1433"/>
    </location>
</feature>
<dbReference type="FunFam" id="2.10.25.10:FF:000153">
    <property type="entry name" value="MUC5B isoform 1"/>
    <property type="match status" value="1"/>
</dbReference>
<gene>
    <name evidence="12" type="primary">muc6</name>
</gene>
<dbReference type="GO" id="GO:0005576">
    <property type="term" value="C:extracellular region"/>
    <property type="evidence" value="ECO:0007669"/>
    <property type="project" value="UniProtKB-SubCell"/>
</dbReference>
<dbReference type="PANTHER" id="PTHR11339">
    <property type="entry name" value="EXTRACELLULAR MATRIX GLYCOPROTEIN RELATED"/>
    <property type="match status" value="1"/>
</dbReference>
<keyword evidence="2" id="KW-0964">Secreted</keyword>
<feature type="compositionally biased region" description="Low complexity" evidence="8">
    <location>
        <begin position="1244"/>
        <end position="1375"/>
    </location>
</feature>
<evidence type="ECO:0000259" key="11">
    <source>
        <dbReference type="PROSITE" id="PS51233"/>
    </source>
</evidence>
<evidence type="ECO:0000256" key="7">
    <source>
        <dbReference type="PROSITE-ProRule" id="PRU00039"/>
    </source>
</evidence>
<evidence type="ECO:0000256" key="5">
    <source>
        <dbReference type="ARBA" id="ARBA00023157"/>
    </source>
</evidence>
<feature type="signal peptide" evidence="9">
    <location>
        <begin position="1"/>
        <end position="18"/>
    </location>
</feature>
<dbReference type="PROSITE" id="PS01225">
    <property type="entry name" value="CTCK_2"/>
    <property type="match status" value="1"/>
</dbReference>
<proteinExistence type="predicted"/>
<dbReference type="GeneTree" id="ENSGT00940000161708"/>
<dbReference type="Pfam" id="PF00094">
    <property type="entry name" value="VWD"/>
    <property type="match status" value="3"/>
</dbReference>
<dbReference type="PROSITE" id="PS51233">
    <property type="entry name" value="VWFD"/>
    <property type="match status" value="3"/>
</dbReference>
<feature type="domain" description="VWFD" evidence="11">
    <location>
        <begin position="88"/>
        <end position="257"/>
    </location>
</feature>
<keyword evidence="4" id="KW-0677">Repeat</keyword>
<dbReference type="CDD" id="cd19941">
    <property type="entry name" value="TIL"/>
    <property type="match status" value="3"/>
</dbReference>
<dbReference type="Bgee" id="ENSXETG00000018869">
    <property type="expression patterns" value="Expressed in stomach and 1 other cell type or tissue"/>
</dbReference>
<keyword evidence="6" id="KW-0325">Glycoprotein</keyword>
<evidence type="ECO:0000256" key="4">
    <source>
        <dbReference type="ARBA" id="ARBA00022737"/>
    </source>
</evidence>
<dbReference type="Pfam" id="PF23244">
    <property type="entry name" value="VWF"/>
    <property type="match status" value="1"/>
</dbReference>
<sequence length="1645" mass="177257">MIFSFLLCFSIVLGSTAGGHNARNSAANSYYRSGSSINTNLGFQRHLVRLINNTKNPAEKEYDSYKSEYLLRKYEVAPANFSRCSDKGICSTWGANHFFTFDNDLYQFSGSCNYVLATVCQSTTPEFNIQVQRSGGASITRIIIQIGLINVVVQGSTTVVLGRTIALPYTANGIEITKTGAVTRLYAKQKDFELIVTWSTDGNLMVEVDQRFMNRICGLCGNYNGIPKDDFMVDGKLAMPYQFANLHQIDDPGVTCPFQVPPGKTAPKKSYTEECYSLLKKVSSSCSVSRIPFLKLCQLDMQSCARPGDASCVCATLAQYSMRCAMCNQPINNWRTKQLCPLEACPANQIYRECAAPCSPTCSNPTYTCSSHCVHGCFCPPGTVLDDLSKNLTCVPVSQCPCVVNGKRYYPGERIKSDCSDCKCHMGQWSCTSTPCPGRCSLEGGSFVTTFDTNMYRFHGDCVYILVTNRNPDNQWTIMATFEKCGTSSTETCLESIIYTASTGAIVMSKEDHITVDSQIKQLPFNSEEVNVIRVSSTNFALSTKFGLEIVIHRAPVLNVYIKMSRSYFGTTKGLCGNFNGETMDDFMSSSGVIEGTIPIFVDSWKAASNCLPAQNSDVNPCSLSYSNENYAKSHCSALMNSNSPFAACSALVNLDQYYTKCVYEACNYQETNNFICSAMASYARACAAKGVILQNWRESTNCTVQCPGNQTYSYNTTSCGRTCLSLSNKELECYPNDIPVEGCNCPTGFYLDNKNMCVRKESCPCYLDANTILLPQQQTTYNGLTCICSSGSLNCIGFLQAAQESCPAPKMMKTCDSLTDKYGAACAPTCQLLATGISCIPTKCVSGCVCPSGTYEDLDGNCVNQTDCSCEFGGEIYKTGDTMQSECQSCTCNGGHWNCEANLNCASTCVLYGESHIKTFDGQQFVFEGNCEYTLVTDGCGVNNSLSSFKIVSENVVCGTTGVTCSRAITAFIGDTTLKMFDEKYTVTGVNDIKVLNNTLFIEFVITIPHKFKISILWNKDMNVFIKVFKLGKQSVCGLCGNYNGNVKDDYQTRSKYVTSNALDFINSWKESPMCNNVRLIVSPCDANPHRKPWATSSCSIINSQTFDACHKVVNSQLYYESCVNDACGCDTGGDCTCMCDAVQAYAKACLAAGVCVDWRTPDFCPVYCDYKNTHVSTGDGYVYSPDVNCTWHYQPCQCPFALQAYPHQNFEGCYQCGPDKYFDPEQNTCLPCVEHSTTTIEPSTSGTSVSTPATTPVPTSATATTVTTPGTTPVPTSATATTVSTPGTTPVPTSATATTVSTPGTTPVPTSATATTVSTPGTTPVPTSATATTVSTPGTTPVSTSVTTTSVSTPVTTPVSSSATATSVSSSPPVTITTIKPTEITSTRITTVTPKPSTSVIVKTTPTTSTTLSKTTSTSHMASTKFPTSQTTHPSSSLASTISTTTNPPVTTTKTTPPVSTTNMTVTPVTSESTTTVTSTATTTETKHTEATHTTTISNSSPSITVTFPVTSSTPKENTTTHHTTPHVTAPDQPSTSTPASVCSIQQYQHTITQNGCSANVTLTKCHGYCESESWYNDDFTSVEENCGCCAPQLNTAQSKDVDLKCPNATKSVTVTIKIFKECICNYKPCANSAKANPGKALA</sequence>
<dbReference type="SMART" id="SM00832">
    <property type="entry name" value="C8"/>
    <property type="match status" value="3"/>
</dbReference>
<evidence type="ECO:0000256" key="1">
    <source>
        <dbReference type="ARBA" id="ARBA00004613"/>
    </source>
</evidence>
<evidence type="ECO:0000256" key="6">
    <source>
        <dbReference type="ARBA" id="ARBA00023180"/>
    </source>
</evidence>
<evidence type="ECO:0000256" key="2">
    <source>
        <dbReference type="ARBA" id="ARBA00022525"/>
    </source>
</evidence>
<keyword evidence="3 9" id="KW-0732">Signal</keyword>
<dbReference type="SMART" id="SM00216">
    <property type="entry name" value="VWD"/>
    <property type="match status" value="3"/>
</dbReference>
<dbReference type="Ensembl" id="ENSXETT00000120271">
    <property type="protein sequence ID" value="ENSXETP00000112565"/>
    <property type="gene ID" value="ENSXETG00000018869"/>
</dbReference>
<reference evidence="12" key="1">
    <citation type="journal article" date="2010" name="Science">
        <title>The genome of the Western clawed frog Xenopus tropicalis.</title>
        <authorList>
            <person name="Hellsten U."/>
            <person name="Harland R.M."/>
            <person name="Gilchrist M.J."/>
            <person name="Hendrix D."/>
            <person name="Jurka J."/>
            <person name="Kapitonov V."/>
            <person name="Ovcharenko I."/>
            <person name="Putnam N.H."/>
            <person name="Shu S."/>
            <person name="Taher L."/>
            <person name="Blitz I.L."/>
            <person name="Blumberg B."/>
            <person name="Dichmann D.S."/>
            <person name="Dubchak I."/>
            <person name="Amaya E."/>
            <person name="Detter J.C."/>
            <person name="Fletcher R."/>
            <person name="Gerhard D.S."/>
            <person name="Goodstein D."/>
            <person name="Graves T."/>
            <person name="Grigoriev I.V."/>
            <person name="Grimwood J."/>
            <person name="Kawashima T."/>
            <person name="Lindquist E."/>
            <person name="Lucas S.M."/>
            <person name="Mead P.E."/>
            <person name="Mitros T."/>
            <person name="Ogino H."/>
            <person name="Ohta Y."/>
            <person name="Poliakov A.V."/>
            <person name="Pollet N."/>
            <person name="Robert J."/>
            <person name="Salamov A."/>
            <person name="Sater A.K."/>
            <person name="Schmutz J."/>
            <person name="Terry A."/>
            <person name="Vize P.D."/>
            <person name="Warren W.C."/>
            <person name="Wells D."/>
            <person name="Wills A."/>
            <person name="Wilson R.K."/>
            <person name="Zimmerman L.B."/>
            <person name="Zorn A.M."/>
            <person name="Grainger R."/>
            <person name="Grammer T."/>
            <person name="Khokha M.K."/>
            <person name="Richardson P.M."/>
            <person name="Rokhsar D.S."/>
        </authorList>
    </citation>
    <scope>NUCLEOTIDE SEQUENCE [LARGE SCALE GENOMIC DNA]</scope>
    <source>
        <strain evidence="12">Nigerian</strain>
    </source>
</reference>
<dbReference type="SMART" id="SM00215">
    <property type="entry name" value="VWC_out"/>
    <property type="match status" value="2"/>
</dbReference>
<dbReference type="SMART" id="SM00041">
    <property type="entry name" value="CT"/>
    <property type="match status" value="1"/>
</dbReference>
<feature type="disulfide bond" evidence="7">
    <location>
        <begin position="1559"/>
        <end position="1608"/>
    </location>
</feature>
<dbReference type="InterPro" id="IPR001846">
    <property type="entry name" value="VWF_type-D"/>
</dbReference>
<comment type="caution">
    <text evidence="7">Lacks conserved residue(s) required for the propagation of feature annotation.</text>
</comment>
<dbReference type="PANTHER" id="PTHR11339:SF395">
    <property type="entry name" value="GH18 DOMAIN-CONTAINING PROTEIN"/>
    <property type="match status" value="1"/>
</dbReference>
<dbReference type="SUPFAM" id="SSF57567">
    <property type="entry name" value="Serine protease inhibitors"/>
    <property type="match status" value="3"/>
</dbReference>
<evidence type="ECO:0000259" key="10">
    <source>
        <dbReference type="PROSITE" id="PS01225"/>
    </source>
</evidence>
<dbReference type="Gene3D" id="2.10.25.10">
    <property type="entry name" value="Laminin"/>
    <property type="match status" value="3"/>
</dbReference>
<evidence type="ECO:0000256" key="9">
    <source>
        <dbReference type="SAM" id="SignalP"/>
    </source>
</evidence>
<feature type="region of interest" description="Disordered" evidence="8">
    <location>
        <begin position="1241"/>
        <end position="1375"/>
    </location>
</feature>